<feature type="region of interest" description="Disordered" evidence="1">
    <location>
        <begin position="101"/>
        <end position="132"/>
    </location>
</feature>
<dbReference type="Proteomes" id="UP000242791">
    <property type="component" value="Unassembled WGS sequence"/>
</dbReference>
<feature type="compositionally biased region" description="Low complexity" evidence="1">
    <location>
        <begin position="396"/>
        <end position="405"/>
    </location>
</feature>
<dbReference type="PANTHER" id="PTHR23225">
    <property type="entry name" value="ZINC FINGER PROTEIN"/>
    <property type="match status" value="1"/>
</dbReference>
<organism evidence="2 3">
    <name type="scientific">Blastomyces percursus</name>
    <dbReference type="NCBI Taxonomy" id="1658174"/>
    <lineage>
        <taxon>Eukaryota</taxon>
        <taxon>Fungi</taxon>
        <taxon>Dikarya</taxon>
        <taxon>Ascomycota</taxon>
        <taxon>Pezizomycotina</taxon>
        <taxon>Eurotiomycetes</taxon>
        <taxon>Eurotiomycetidae</taxon>
        <taxon>Onygenales</taxon>
        <taxon>Ajellomycetaceae</taxon>
        <taxon>Blastomyces</taxon>
    </lineage>
</organism>
<feature type="compositionally biased region" description="Polar residues" evidence="1">
    <location>
        <begin position="431"/>
        <end position="441"/>
    </location>
</feature>
<feature type="region of interest" description="Disordered" evidence="1">
    <location>
        <begin position="318"/>
        <end position="342"/>
    </location>
</feature>
<feature type="region of interest" description="Disordered" evidence="1">
    <location>
        <begin position="196"/>
        <end position="217"/>
    </location>
</feature>
<gene>
    <name evidence="2" type="ORF">ACJ73_01958</name>
</gene>
<protein>
    <recommendedName>
        <fullName evidence="4">C2H2-type domain-containing protein</fullName>
    </recommendedName>
</protein>
<feature type="region of interest" description="Disordered" evidence="1">
    <location>
        <begin position="394"/>
        <end position="448"/>
    </location>
</feature>
<dbReference type="VEuPathDB" id="FungiDB:ACJ73_01958"/>
<comment type="caution">
    <text evidence="2">The sequence shown here is derived from an EMBL/GenBank/DDBJ whole genome shotgun (WGS) entry which is preliminary data.</text>
</comment>
<evidence type="ECO:0000313" key="3">
    <source>
        <dbReference type="Proteomes" id="UP000242791"/>
    </source>
</evidence>
<dbReference type="GO" id="GO:0003700">
    <property type="term" value="F:DNA-binding transcription factor activity"/>
    <property type="evidence" value="ECO:0007669"/>
    <property type="project" value="InterPro"/>
</dbReference>
<name>A0A1J9R2L9_9EURO</name>
<evidence type="ECO:0000256" key="1">
    <source>
        <dbReference type="SAM" id="MobiDB-lite"/>
    </source>
</evidence>
<dbReference type="EMBL" id="LGTZ01000194">
    <property type="protein sequence ID" value="OJD26659.1"/>
    <property type="molecule type" value="Genomic_DNA"/>
</dbReference>
<reference evidence="2 3" key="1">
    <citation type="submission" date="2015-08" db="EMBL/GenBank/DDBJ databases">
        <title>Emmonsia species relationships and genome sequence.</title>
        <authorList>
            <person name="Cuomo C.A."/>
            <person name="Schwartz I.S."/>
            <person name="Kenyon C."/>
            <person name="De Hoog G.S."/>
            <person name="Govender N.P."/>
            <person name="Botha A."/>
            <person name="Moreno L."/>
            <person name="De Vries M."/>
            <person name="Munoz J.F."/>
            <person name="Stielow J.B."/>
        </authorList>
    </citation>
    <scope>NUCLEOTIDE SEQUENCE [LARGE SCALE GENOMIC DNA]</scope>
    <source>
        <strain evidence="2 3">EI222</strain>
    </source>
</reference>
<dbReference type="AlphaFoldDB" id="A0A1J9R2L9"/>
<dbReference type="InterPro" id="IPR039970">
    <property type="entry name" value="TF_Grauzone"/>
</dbReference>
<dbReference type="PANTHER" id="PTHR23225:SF2">
    <property type="entry name" value="AT09679P-RELATED"/>
    <property type="match status" value="1"/>
</dbReference>
<proteinExistence type="predicted"/>
<dbReference type="STRING" id="1658174.A0A1J9R2L9"/>
<feature type="compositionally biased region" description="Basic and acidic residues" evidence="1">
    <location>
        <begin position="196"/>
        <end position="212"/>
    </location>
</feature>
<sequence length="547" mass="61619">MADIGFTHEISDVPHIRLSDDELLRDPYSLSTNATSLPFVTTPASCPYVSYEFRDDTIAAGTTYTEAPFPYLVKSGDNSSPIAATDEIAHVRFYQLHTLSPQESDGESSGFPGPRWRYGSPSGSCGGETEADSSLSEQSWSHVYASRKSQCTGSHSPFSSPLSDTFQYRGPSNCFLSTNVEGSYCRSEHSVSLREVQHYPDPDPEAERKFETDSGSDGRSFTFHANLLTRNPFPGIIKSSLADQDGQEVGELAREVDIQTVSPMTQIQSNQLPGTELGALPGKRTTYSIQSQRAIPSSPRKLNNNRRSTRNCVVLKPAPKQVRKLKSGRSIRGPYSSRSQQKPSDRQFICVFAQYGCQSTFSAKNEWKRHVSSQHLQLGFYRCDVGCCNVSNPEASSSDNRTSSSQNLRSPNDFNRKDLFTQHQRRMHSPWASSNRVSPSKQEQDAFNKSLEKVRKRCWIERRKAPRRSICNFCGWEFSGTYCWDDRMEHVGKHYEKRDVETCEDIALREWAVQEGVLKPASKNKWVLASPKESAERRTEDFRNAMV</sequence>
<evidence type="ECO:0000313" key="2">
    <source>
        <dbReference type="EMBL" id="OJD26659.1"/>
    </source>
</evidence>
<evidence type="ECO:0008006" key="4">
    <source>
        <dbReference type="Google" id="ProtNLM"/>
    </source>
</evidence>
<accession>A0A1J9R2L9</accession>
<keyword evidence="3" id="KW-1185">Reference proteome</keyword>
<dbReference type="OrthoDB" id="5388486at2759"/>